<dbReference type="PANTHER" id="PTHR42964">
    <property type="entry name" value="ENOYL-COA HYDRATASE"/>
    <property type="match status" value="1"/>
</dbReference>
<dbReference type="InterPro" id="IPR014748">
    <property type="entry name" value="Enoyl-CoA_hydra_C"/>
</dbReference>
<dbReference type="PANTHER" id="PTHR42964:SF1">
    <property type="entry name" value="POLYKETIDE BIOSYNTHESIS ENOYL-COA HYDRATASE PKSH-RELATED"/>
    <property type="match status" value="1"/>
</dbReference>
<name>A0A1X2I6I8_9FUNG</name>
<dbReference type="OrthoDB" id="448450at2759"/>
<keyword evidence="3" id="KW-1185">Reference proteome</keyword>
<dbReference type="STRING" id="90262.A0A1X2I6I8"/>
<gene>
    <name evidence="2" type="ORF">BCR42DRAFT_422457</name>
</gene>
<dbReference type="SUPFAM" id="SSF52096">
    <property type="entry name" value="ClpP/crotonase"/>
    <property type="match status" value="1"/>
</dbReference>
<evidence type="ECO:0000313" key="3">
    <source>
        <dbReference type="Proteomes" id="UP000193560"/>
    </source>
</evidence>
<dbReference type="Pfam" id="PF00378">
    <property type="entry name" value="ECH_1"/>
    <property type="match status" value="1"/>
</dbReference>
<comment type="similarity">
    <text evidence="1">Belongs to the enoyl-CoA hydratase/isomerase family.</text>
</comment>
<evidence type="ECO:0000313" key="2">
    <source>
        <dbReference type="EMBL" id="ORZ10475.1"/>
    </source>
</evidence>
<dbReference type="InterPro" id="IPR001753">
    <property type="entry name" value="Enoyl-CoA_hydra/iso"/>
</dbReference>
<proteinExistence type="inferred from homology"/>
<dbReference type="CDD" id="cd06558">
    <property type="entry name" value="crotonase-like"/>
    <property type="match status" value="1"/>
</dbReference>
<dbReference type="Gene3D" id="3.90.226.10">
    <property type="entry name" value="2-enoyl-CoA Hydratase, Chain A, domain 1"/>
    <property type="match status" value="1"/>
</dbReference>
<dbReference type="InterPro" id="IPR051683">
    <property type="entry name" value="Enoyl-CoA_Hydratase/Isomerase"/>
</dbReference>
<dbReference type="Gene3D" id="1.10.12.10">
    <property type="entry name" value="Lyase 2-enoyl-coa Hydratase, Chain A, domain 2"/>
    <property type="match status" value="1"/>
</dbReference>
<protein>
    <submittedName>
        <fullName evidence="2">Enoyl-CoA hydratase</fullName>
    </submittedName>
</protein>
<dbReference type="Proteomes" id="UP000193560">
    <property type="component" value="Unassembled WGS sequence"/>
</dbReference>
<dbReference type="AlphaFoldDB" id="A0A1X2I6I8"/>
<evidence type="ECO:0000256" key="1">
    <source>
        <dbReference type="ARBA" id="ARBA00005254"/>
    </source>
</evidence>
<accession>A0A1X2I6I8</accession>
<sequence>MSEQQILVSIANNVATITLNRPKKGNALTATMNEQLLDILPKLAADPQVRVLVLTGAGKYFCTGMDLSASSGGGLDPEAIKTGFQKGLQVFDTLYRFPKPVIARVNGPAFGGGVGLVFTADIRVAVNDGFFSLTEVKRGIIPAIISQYIVPELGAQRTREYMLTGRKVSVEEATFISQKVDGGIDALDRAVDGYVQSLVDSAPGAMANIKRLVDAVANGAQVDRAAKIREYVQQAYLDMMQSDEAAFGIMAFMSKTKPDWNQFLQDKAKL</sequence>
<reference evidence="2 3" key="1">
    <citation type="submission" date="2016-07" db="EMBL/GenBank/DDBJ databases">
        <title>Pervasive Adenine N6-methylation of Active Genes in Fungi.</title>
        <authorList>
            <consortium name="DOE Joint Genome Institute"/>
            <person name="Mondo S.J."/>
            <person name="Dannebaum R.O."/>
            <person name="Kuo R.C."/>
            <person name="Labutti K."/>
            <person name="Haridas S."/>
            <person name="Kuo A."/>
            <person name="Salamov A."/>
            <person name="Ahrendt S.R."/>
            <person name="Lipzen A."/>
            <person name="Sullivan W."/>
            <person name="Andreopoulos W.B."/>
            <person name="Clum A."/>
            <person name="Lindquist E."/>
            <person name="Daum C."/>
            <person name="Ramamoorthy G.K."/>
            <person name="Gryganskyi A."/>
            <person name="Culley D."/>
            <person name="Magnuson J.K."/>
            <person name="James T.Y."/>
            <person name="O'Malley M.A."/>
            <person name="Stajich J.E."/>
            <person name="Spatafora J.W."/>
            <person name="Visel A."/>
            <person name="Grigoriev I.V."/>
        </authorList>
    </citation>
    <scope>NUCLEOTIDE SEQUENCE [LARGE SCALE GENOMIC DNA]</scope>
    <source>
        <strain evidence="2 3">NRRL 1336</strain>
    </source>
</reference>
<organism evidence="2 3">
    <name type="scientific">Absidia repens</name>
    <dbReference type="NCBI Taxonomy" id="90262"/>
    <lineage>
        <taxon>Eukaryota</taxon>
        <taxon>Fungi</taxon>
        <taxon>Fungi incertae sedis</taxon>
        <taxon>Mucoromycota</taxon>
        <taxon>Mucoromycotina</taxon>
        <taxon>Mucoromycetes</taxon>
        <taxon>Mucorales</taxon>
        <taxon>Cunninghamellaceae</taxon>
        <taxon>Absidia</taxon>
    </lineage>
</organism>
<dbReference type="EMBL" id="MCGE01000024">
    <property type="protein sequence ID" value="ORZ10475.1"/>
    <property type="molecule type" value="Genomic_DNA"/>
</dbReference>
<comment type="caution">
    <text evidence="2">The sequence shown here is derived from an EMBL/GenBank/DDBJ whole genome shotgun (WGS) entry which is preliminary data.</text>
</comment>
<dbReference type="InterPro" id="IPR029045">
    <property type="entry name" value="ClpP/crotonase-like_dom_sf"/>
</dbReference>